<dbReference type="Proteomes" id="UP000183832">
    <property type="component" value="Unassembled WGS sequence"/>
</dbReference>
<dbReference type="GO" id="GO:0004519">
    <property type="term" value="F:endonuclease activity"/>
    <property type="evidence" value="ECO:0007669"/>
    <property type="project" value="InterPro"/>
</dbReference>
<name>A0A1J1HYP4_9DIPT</name>
<dbReference type="Pfam" id="PF04031">
    <property type="entry name" value="Las1"/>
    <property type="match status" value="1"/>
</dbReference>
<keyword evidence="3" id="KW-1185">Reference proteome</keyword>
<dbReference type="PANTHER" id="PTHR15002">
    <property type="entry name" value="RIBOSOMAL BIOGENESIS PROTEIN LAS1L"/>
    <property type="match status" value="1"/>
</dbReference>
<proteinExistence type="predicted"/>
<dbReference type="GO" id="GO:0000460">
    <property type="term" value="P:maturation of 5.8S rRNA"/>
    <property type="evidence" value="ECO:0007669"/>
    <property type="project" value="TreeGrafter"/>
</dbReference>
<evidence type="ECO:0000313" key="2">
    <source>
        <dbReference type="EMBL" id="CRK93075.1"/>
    </source>
</evidence>
<reference evidence="2 3" key="1">
    <citation type="submission" date="2015-04" db="EMBL/GenBank/DDBJ databases">
        <authorList>
            <person name="Syromyatnikov M.Y."/>
            <person name="Popov V.N."/>
        </authorList>
    </citation>
    <scope>NUCLEOTIDE SEQUENCE [LARGE SCALE GENOMIC DNA]</scope>
</reference>
<dbReference type="GO" id="GO:0090730">
    <property type="term" value="C:Las1 complex"/>
    <property type="evidence" value="ECO:0007669"/>
    <property type="project" value="InterPro"/>
</dbReference>
<evidence type="ECO:0000256" key="1">
    <source>
        <dbReference type="SAM" id="MobiDB-lite"/>
    </source>
</evidence>
<dbReference type="InterPro" id="IPR007174">
    <property type="entry name" value="Las1"/>
</dbReference>
<dbReference type="AlphaFoldDB" id="A0A1J1HYP4"/>
<dbReference type="PANTHER" id="PTHR15002:SF0">
    <property type="entry name" value="RIBOSOMAL BIOGENESIS PROTEIN LAS1L"/>
    <property type="match status" value="1"/>
</dbReference>
<evidence type="ECO:0000313" key="3">
    <source>
        <dbReference type="Proteomes" id="UP000183832"/>
    </source>
</evidence>
<sequence length="461" mass="53606">MAGVLCTLSLLNAHLKDFSGEIKDPSTLSNLYASSLTKFLNYAAAFQANEATMYRSAKKLGIESFLIDLRHLCAHGKQQVSLEVFRRSLQYCFEWIRKFYWEKEIKNISDAVAEDVCYDSVLVEKLKELFPVYDAFTKLAHNKIFSFGDASVDDLDQDQWSAINKFKNGHNFNSVLQGHNIVTLKLSKIIESSRMRLSPKTFFNEMFKWCRFLLRFNEPLDNRTDENDGSEEESSPTKRRKRDSNTIVNLFQPLIWHLAKNDFLNEFIHHLNHISINEKDDISKRKSAQLWLMVIFESFTYYQNYCKFTNNNGIWEKKITNDVRNIYSYQLDADLKKVFIFVGTQMLPSSLKYSRSFFTNILNNVDKENEDICFSLLPFIYPPLSSEQTEKIIALIKIKTTDIRSKKISSENIFTVEDLFSSSVSKADKDSTEIKDNIIWEKSSDNIEWSTHPIGGEFLAF</sequence>
<organism evidence="2 3">
    <name type="scientific">Clunio marinus</name>
    <dbReference type="NCBI Taxonomy" id="568069"/>
    <lineage>
        <taxon>Eukaryota</taxon>
        <taxon>Metazoa</taxon>
        <taxon>Ecdysozoa</taxon>
        <taxon>Arthropoda</taxon>
        <taxon>Hexapoda</taxon>
        <taxon>Insecta</taxon>
        <taxon>Pterygota</taxon>
        <taxon>Neoptera</taxon>
        <taxon>Endopterygota</taxon>
        <taxon>Diptera</taxon>
        <taxon>Nematocera</taxon>
        <taxon>Chironomoidea</taxon>
        <taxon>Chironomidae</taxon>
        <taxon>Clunio</taxon>
    </lineage>
</organism>
<dbReference type="STRING" id="568069.A0A1J1HYP4"/>
<dbReference type="EMBL" id="CVRI01000036">
    <property type="protein sequence ID" value="CRK93075.1"/>
    <property type="molecule type" value="Genomic_DNA"/>
</dbReference>
<accession>A0A1J1HYP4</accession>
<dbReference type="GO" id="GO:0030687">
    <property type="term" value="C:preribosome, large subunit precursor"/>
    <property type="evidence" value="ECO:0007669"/>
    <property type="project" value="TreeGrafter"/>
</dbReference>
<feature type="region of interest" description="Disordered" evidence="1">
    <location>
        <begin position="223"/>
        <end position="242"/>
    </location>
</feature>
<gene>
    <name evidence="2" type="ORF">CLUMA_CG006620</name>
</gene>
<dbReference type="GO" id="GO:0000470">
    <property type="term" value="P:maturation of LSU-rRNA"/>
    <property type="evidence" value="ECO:0007669"/>
    <property type="project" value="TreeGrafter"/>
</dbReference>
<protein>
    <submittedName>
        <fullName evidence="2">CLUMA_CG006620, isoform A</fullName>
    </submittedName>
</protein>
<dbReference type="OrthoDB" id="10263222at2759"/>